<dbReference type="AlphaFoldDB" id="A0AAN4TIG0"/>
<evidence type="ECO:0000256" key="1">
    <source>
        <dbReference type="SAM" id="MobiDB-lite"/>
    </source>
</evidence>
<keyword evidence="2" id="KW-0269">Exonuclease</keyword>
<sequence length="222" mass="25256">MISAAQQILRCQCHPTPLKSNRPKLLVDLRIRPQLAERHAHPRMQTFRGDERQWTQNEGIFENFRPGQNQPVEVADLLAIQQHIDIQRQTDSIRRVAAIVRFDEFQAAVQLCQRQIGQRRDHQIEERPALDTYGMALENRRTAYVREKAIQCIKPRMQVPFALDVAPQAEENPRQRHPRSISTPTPAAAATAPGLVSFRCSQGILNSLISTSARRSANVSTN</sequence>
<comment type="caution">
    <text evidence="2">The sequence shown here is derived from an EMBL/GenBank/DDBJ whole genome shotgun (WGS) entry which is preliminary data.</text>
</comment>
<name>A0AAN4TIG0_PSESF</name>
<proteinExistence type="predicted"/>
<keyword evidence="2" id="KW-0378">Hydrolase</keyword>
<feature type="region of interest" description="Disordered" evidence="1">
    <location>
        <begin position="168"/>
        <end position="188"/>
    </location>
</feature>
<protein>
    <submittedName>
        <fullName evidence="2">DNA repair exonuclease SbcCD ATPase subunit</fullName>
    </submittedName>
</protein>
<organism evidence="2 3">
    <name type="scientific">Pseudomonas syringae pv. actinidiae</name>
    <dbReference type="NCBI Taxonomy" id="103796"/>
    <lineage>
        <taxon>Bacteria</taxon>
        <taxon>Pseudomonadati</taxon>
        <taxon>Pseudomonadota</taxon>
        <taxon>Gammaproteobacteria</taxon>
        <taxon>Pseudomonadales</taxon>
        <taxon>Pseudomonadaceae</taxon>
        <taxon>Pseudomonas</taxon>
        <taxon>Pseudomonas syringae</taxon>
    </lineage>
</organism>
<dbReference type="Proteomes" id="UP000248291">
    <property type="component" value="Unassembled WGS sequence"/>
</dbReference>
<accession>A0AAN4TIG0</accession>
<gene>
    <name evidence="2" type="ORF">KPSA3_00533</name>
</gene>
<evidence type="ECO:0000313" key="2">
    <source>
        <dbReference type="EMBL" id="GBH14640.1"/>
    </source>
</evidence>
<dbReference type="GO" id="GO:0004527">
    <property type="term" value="F:exonuclease activity"/>
    <property type="evidence" value="ECO:0007669"/>
    <property type="project" value="UniProtKB-KW"/>
</dbReference>
<dbReference type="EMBL" id="BGKA01000019">
    <property type="protein sequence ID" value="GBH14640.1"/>
    <property type="molecule type" value="Genomic_DNA"/>
</dbReference>
<reference evidence="2 3" key="1">
    <citation type="submission" date="2018-04" db="EMBL/GenBank/DDBJ databases">
        <title>Draft genome sequence of Pseudomonas syringae pv. actinidiae biovar 3 strains isolated from kiwifruit in Kagawa prefecture.</title>
        <authorList>
            <person name="Tabuchi M."/>
            <person name="Saito M."/>
            <person name="Fujiwara S."/>
            <person name="Sasa N."/>
            <person name="Akimitsu K."/>
            <person name="Gomi K."/>
            <person name="Konishi-Sugita S."/>
            <person name="Hamano K."/>
            <person name="Kataoka I."/>
        </authorList>
    </citation>
    <scope>NUCLEOTIDE SEQUENCE [LARGE SCALE GENOMIC DNA]</scope>
    <source>
        <strain evidence="2 3">MAFF212211</strain>
    </source>
</reference>
<keyword evidence="2" id="KW-0540">Nuclease</keyword>
<evidence type="ECO:0000313" key="3">
    <source>
        <dbReference type="Proteomes" id="UP000248291"/>
    </source>
</evidence>